<evidence type="ECO:0000256" key="14">
    <source>
        <dbReference type="ARBA" id="ARBA00046393"/>
    </source>
</evidence>
<evidence type="ECO:0000256" key="11">
    <source>
        <dbReference type="ARBA" id="ARBA00031684"/>
    </source>
</evidence>
<dbReference type="FunFam" id="1.10.1090.10:FF:000001">
    <property type="entry name" value="Cytochrome b-c1 complex subunit 7"/>
    <property type="match status" value="1"/>
</dbReference>
<evidence type="ECO:0000256" key="15">
    <source>
        <dbReference type="SAM" id="MobiDB-lite"/>
    </source>
</evidence>
<evidence type="ECO:0000256" key="8">
    <source>
        <dbReference type="ARBA" id="ARBA00023128"/>
    </source>
</evidence>
<dbReference type="GO" id="GO:0005743">
    <property type="term" value="C:mitochondrial inner membrane"/>
    <property type="evidence" value="ECO:0007669"/>
    <property type="project" value="UniProtKB-SubCell"/>
</dbReference>
<evidence type="ECO:0000256" key="16">
    <source>
        <dbReference type="SAM" id="SignalP"/>
    </source>
</evidence>
<evidence type="ECO:0000256" key="1">
    <source>
        <dbReference type="ARBA" id="ARBA00004443"/>
    </source>
</evidence>
<dbReference type="EMBL" id="BPLR01020256">
    <property type="protein sequence ID" value="GIX76489.1"/>
    <property type="molecule type" value="Genomic_DNA"/>
</dbReference>
<comment type="caution">
    <text evidence="17">The sequence shown here is derived from an EMBL/GenBank/DDBJ whole genome shotgun (WGS) entry which is preliminary data.</text>
</comment>
<comment type="subunit">
    <text evidence="13">Component of the ubiquinol-cytochrome c oxidoreductase (cytochrome b-c1 complex, complex III, CIII), a multisubunit enzyme composed of 3 respiratory subunits cytochrome b, cytochrome c1 and Rieske protein, 2 core protein subunits, and additional low-molecular weight protein subunits. The complex exists as an obligatory dimer and forms supercomplexes (SCs) in the inner mitochondrial membrane with cytochrome c oxidase (complex IV, CIV).</text>
</comment>
<evidence type="ECO:0000256" key="2">
    <source>
        <dbReference type="ARBA" id="ARBA00008554"/>
    </source>
</evidence>
<name>A0AAV4MX86_CAEEX</name>
<dbReference type="InterPro" id="IPR003197">
    <property type="entry name" value="QCR7"/>
</dbReference>
<evidence type="ECO:0000256" key="4">
    <source>
        <dbReference type="ARBA" id="ARBA00022448"/>
    </source>
</evidence>
<sequence>MIGLIWYSGRFGFENLKWTCFSRLLILSALTMIDMEVSMEGNGPSQVHQQVPSSPGSDVNAIEINDSNKMTPQGFSRRLVSAHQEMEVIDEILTSAKKSDFQNDYLQLNANLSKKKEYLLEWVSRFGIYPIAECKIHHADLKSNQKTTTKRAASEISSHNDQANSSKDFEKPNRKHTAKANFISVNAENVKTITENKYATLSTAVTDESEETKHIATTGVKKWFFKHMGYNKYGLYRDDLFYETPEVKEAIRRLPQDIQDARVYRIQRAFQLSLTQTILPENEWTKFEDDQKNQYLWSFLEEVKKEVKEQKNADSQYLWSPKTQ</sequence>
<evidence type="ECO:0000313" key="18">
    <source>
        <dbReference type="Proteomes" id="UP001054945"/>
    </source>
</evidence>
<feature type="compositionally biased region" description="Polar residues" evidence="15">
    <location>
        <begin position="144"/>
        <end position="166"/>
    </location>
</feature>
<keyword evidence="7" id="KW-0249">Electron transport</keyword>
<dbReference type="Gene3D" id="1.10.1090.10">
    <property type="entry name" value="Cytochrome b-c1 complex subunit 7"/>
    <property type="match status" value="1"/>
</dbReference>
<dbReference type="GO" id="GO:0045275">
    <property type="term" value="C:respiratory chain complex III"/>
    <property type="evidence" value="ECO:0007669"/>
    <property type="project" value="InterPro"/>
</dbReference>
<evidence type="ECO:0000256" key="9">
    <source>
        <dbReference type="ARBA" id="ARBA00023136"/>
    </source>
</evidence>
<dbReference type="InterPro" id="IPR036544">
    <property type="entry name" value="QCR7_sf"/>
</dbReference>
<protein>
    <recommendedName>
        <fullName evidence="3">Cytochrome b-c1 complex subunit 7</fullName>
    </recommendedName>
    <alternativeName>
        <fullName evidence="11">Complex III subunit 7</fullName>
    </alternativeName>
    <alternativeName>
        <fullName evidence="10">Complex III subunit VII</fullName>
    </alternativeName>
    <alternativeName>
        <fullName evidence="12">Ubiquinol-cytochrome c reductase complex 14 kDa protein</fullName>
    </alternativeName>
</protein>
<evidence type="ECO:0000256" key="6">
    <source>
        <dbReference type="ARBA" id="ARBA00022792"/>
    </source>
</evidence>
<evidence type="ECO:0000256" key="10">
    <source>
        <dbReference type="ARBA" id="ARBA00031021"/>
    </source>
</evidence>
<keyword evidence="8" id="KW-0496">Mitochondrion</keyword>
<evidence type="ECO:0000313" key="17">
    <source>
        <dbReference type="EMBL" id="GIX76489.1"/>
    </source>
</evidence>
<evidence type="ECO:0000256" key="5">
    <source>
        <dbReference type="ARBA" id="ARBA00022660"/>
    </source>
</evidence>
<dbReference type="Proteomes" id="UP001054945">
    <property type="component" value="Unassembled WGS sequence"/>
</dbReference>
<keyword evidence="16" id="KW-0732">Signal</keyword>
<dbReference type="GO" id="GO:0006122">
    <property type="term" value="P:mitochondrial electron transport, ubiquinol to cytochrome c"/>
    <property type="evidence" value="ECO:0007669"/>
    <property type="project" value="InterPro"/>
</dbReference>
<evidence type="ECO:0000256" key="7">
    <source>
        <dbReference type="ARBA" id="ARBA00022982"/>
    </source>
</evidence>
<evidence type="ECO:0000256" key="12">
    <source>
        <dbReference type="ARBA" id="ARBA00032927"/>
    </source>
</evidence>
<gene>
    <name evidence="17" type="primary">UQCRB</name>
    <name evidence="17" type="ORF">CEXT_432271</name>
</gene>
<dbReference type="Pfam" id="PF02271">
    <property type="entry name" value="UCR_14kD"/>
    <property type="match status" value="1"/>
</dbReference>
<dbReference type="PANTHER" id="PTHR12022">
    <property type="entry name" value="UBIQUINOL-CYTOCHROME C REDUCTASE COMPLEX 14 KD PROTEIN"/>
    <property type="match status" value="1"/>
</dbReference>
<organism evidence="17 18">
    <name type="scientific">Caerostris extrusa</name>
    <name type="common">Bark spider</name>
    <name type="synonym">Caerostris bankana</name>
    <dbReference type="NCBI Taxonomy" id="172846"/>
    <lineage>
        <taxon>Eukaryota</taxon>
        <taxon>Metazoa</taxon>
        <taxon>Ecdysozoa</taxon>
        <taxon>Arthropoda</taxon>
        <taxon>Chelicerata</taxon>
        <taxon>Arachnida</taxon>
        <taxon>Araneae</taxon>
        <taxon>Araneomorphae</taxon>
        <taxon>Entelegynae</taxon>
        <taxon>Araneoidea</taxon>
        <taxon>Araneidae</taxon>
        <taxon>Caerostris</taxon>
    </lineage>
</organism>
<proteinExistence type="inferred from homology"/>
<keyword evidence="4" id="KW-0813">Transport</keyword>
<comment type="subunit">
    <text evidence="14">Component of the ubiquinol-cytochrome c oxidoreductase (cytochrome b-c1 complex, complex III, CIII), a multisubunit enzyme composed of 11 subunits. The complex is composed of 3 respiratory subunits cytochrome b, cytochrome c1 and Rieske protein UQCRFS1, 2 core protein subunits UQCRC1/QCR1 and UQCRC2/QCR2, and 6 low-molecular weight protein subunits UQCRH/QCR6, UQCRB/QCR7, UQCRQ/QCR8, UQCR10/QCR9, UQCR11/QCR10 and subunit 9, the cleavage product of Rieske protein UQCRFS1. The complex exists as an obligatory dimer and forms supercomplexes (SCs) in the inner mitochondrial membrane with NADH-ubiquinone oxidoreductase (complex I, CI) and cytochrome c oxidase (complex IV, CIV), resulting in different assemblies (supercomplex SCI(1)III(2)IV(1) and megacomplex MCI(2)III(2)IV(2)).</text>
</comment>
<dbReference type="PANTHER" id="PTHR12022:SF0">
    <property type="entry name" value="CYTOCHROME B-C1 COMPLEX SUBUNIT 7"/>
    <property type="match status" value="1"/>
</dbReference>
<dbReference type="SUPFAM" id="SSF81524">
    <property type="entry name" value="14 kDa protein of cytochrome bc1 complex (Ubiquinol-cytochrome c reductase)"/>
    <property type="match status" value="1"/>
</dbReference>
<keyword evidence="18" id="KW-1185">Reference proteome</keyword>
<evidence type="ECO:0000256" key="3">
    <source>
        <dbReference type="ARBA" id="ARBA00016323"/>
    </source>
</evidence>
<accession>A0AAV4MX86</accession>
<feature type="signal peptide" evidence="16">
    <location>
        <begin position="1"/>
        <end position="35"/>
    </location>
</feature>
<keyword evidence="5" id="KW-0679">Respiratory chain</keyword>
<dbReference type="AlphaFoldDB" id="A0AAV4MX86"/>
<reference evidence="17 18" key="1">
    <citation type="submission" date="2021-06" db="EMBL/GenBank/DDBJ databases">
        <title>Caerostris extrusa draft genome.</title>
        <authorList>
            <person name="Kono N."/>
            <person name="Arakawa K."/>
        </authorList>
    </citation>
    <scope>NUCLEOTIDE SEQUENCE [LARGE SCALE GENOMIC DNA]</scope>
</reference>
<comment type="subcellular location">
    <subcellularLocation>
        <location evidence="1">Mitochondrion inner membrane</location>
        <topology evidence="1">Peripheral membrane protein</topology>
        <orientation evidence="1">Matrix side</orientation>
    </subcellularLocation>
</comment>
<feature type="chain" id="PRO_5043797612" description="Cytochrome b-c1 complex subunit 7" evidence="16">
    <location>
        <begin position="36"/>
        <end position="324"/>
    </location>
</feature>
<keyword evidence="6" id="KW-0999">Mitochondrion inner membrane</keyword>
<comment type="similarity">
    <text evidence="2">Belongs to the UQCRB/QCR7 family.</text>
</comment>
<feature type="region of interest" description="Disordered" evidence="15">
    <location>
        <begin position="144"/>
        <end position="175"/>
    </location>
</feature>
<evidence type="ECO:0000256" key="13">
    <source>
        <dbReference type="ARBA" id="ARBA00038521"/>
    </source>
</evidence>
<keyword evidence="9" id="KW-0472">Membrane</keyword>